<organism evidence="7">
    <name type="scientific">Xenopsylla cheopis</name>
    <name type="common">Oriental rat flea</name>
    <name type="synonym">Pulex cheopis</name>
    <dbReference type="NCBI Taxonomy" id="163159"/>
    <lineage>
        <taxon>Eukaryota</taxon>
        <taxon>Metazoa</taxon>
        <taxon>Ecdysozoa</taxon>
        <taxon>Arthropoda</taxon>
        <taxon>Hexapoda</taxon>
        <taxon>Insecta</taxon>
        <taxon>Pterygota</taxon>
        <taxon>Neoptera</taxon>
        <taxon>Endopterygota</taxon>
        <taxon>Siphonaptera</taxon>
        <taxon>Pulicidae</taxon>
        <taxon>Xenopsyllinae</taxon>
        <taxon>Xenopsylla</taxon>
    </lineage>
</organism>
<sequence length="261" mass="28763">MSESTQISPQTVHQDALAVSTAYTKRLCEQIGELFERFQRSNTWMILTRTTQPVHVVAVVAVLLISSLVYSPLVHNNLRTQPDTTVHEQSTFANLLYLAAFCTHFGTQVWMTFVSGLALYFSLPRHTFGLCQEVLFPKYFALNAALSAATLILYARRGTTTDAVQLFALAFCTVLELGVRLYLAPPILRLMRAKNAVEAAAGIGNEVGQLNAGELIKKCPHYASLHRAFRSVHVAAATANVMAMACTFVHLHHLAGRMSVL</sequence>
<dbReference type="GO" id="GO:0016020">
    <property type="term" value="C:membrane"/>
    <property type="evidence" value="ECO:0007669"/>
    <property type="project" value="UniProtKB-SubCell"/>
</dbReference>
<evidence type="ECO:0000313" key="7">
    <source>
        <dbReference type="EMBL" id="NOV46708.1"/>
    </source>
</evidence>
<feature type="transmembrane region" description="Helical" evidence="5">
    <location>
        <begin position="166"/>
        <end position="183"/>
    </location>
</feature>
<accession>A0A6M2DNT0</accession>
<keyword evidence="4 5" id="KW-0472">Membrane</keyword>
<feature type="transmembrane region" description="Helical" evidence="5">
    <location>
        <begin position="95"/>
        <end position="123"/>
    </location>
</feature>
<evidence type="ECO:0000256" key="4">
    <source>
        <dbReference type="ARBA" id="ARBA00023136"/>
    </source>
</evidence>
<feature type="transmembrane region" description="Helical" evidence="5">
    <location>
        <begin position="135"/>
        <end position="154"/>
    </location>
</feature>
<dbReference type="Pfam" id="PF13664">
    <property type="entry name" value="DUF4149"/>
    <property type="match status" value="1"/>
</dbReference>
<protein>
    <submittedName>
        <fullName evidence="7">Putative conserved plasma membrane protein</fullName>
    </submittedName>
</protein>
<proteinExistence type="predicted"/>
<feature type="domain" description="TMEM205-like" evidence="6">
    <location>
        <begin position="101"/>
        <end position="195"/>
    </location>
</feature>
<dbReference type="AlphaFoldDB" id="A0A6M2DNT0"/>
<evidence type="ECO:0000256" key="2">
    <source>
        <dbReference type="ARBA" id="ARBA00022692"/>
    </source>
</evidence>
<feature type="transmembrane region" description="Helical" evidence="5">
    <location>
        <begin position="54"/>
        <end position="75"/>
    </location>
</feature>
<evidence type="ECO:0000256" key="1">
    <source>
        <dbReference type="ARBA" id="ARBA00004370"/>
    </source>
</evidence>
<keyword evidence="2 5" id="KW-0812">Transmembrane</keyword>
<dbReference type="PANTHER" id="PTHR23241">
    <property type="entry name" value="LATE EMBRYOGENESIS ABUNDANT PLANTS LEA-RELATED"/>
    <property type="match status" value="1"/>
</dbReference>
<dbReference type="InterPro" id="IPR025423">
    <property type="entry name" value="TMEM205-like"/>
</dbReference>
<evidence type="ECO:0000256" key="3">
    <source>
        <dbReference type="ARBA" id="ARBA00022989"/>
    </source>
</evidence>
<comment type="subcellular location">
    <subcellularLocation>
        <location evidence="1">Membrane</location>
    </subcellularLocation>
</comment>
<evidence type="ECO:0000259" key="6">
    <source>
        <dbReference type="Pfam" id="PF13664"/>
    </source>
</evidence>
<reference evidence="7" key="1">
    <citation type="submission" date="2020-03" db="EMBL/GenBank/DDBJ databases">
        <title>Transcriptomic Profiling of the Digestive Tract of the Rat Flea, Xenopsylla cheopis, Following Blood Feeding and Infection with Yersinia pestis.</title>
        <authorList>
            <person name="Bland D.M."/>
            <person name="Martens C.A."/>
            <person name="Virtaneva K."/>
            <person name="Kanakabandi K."/>
            <person name="Long D."/>
            <person name="Rosenke R."/>
            <person name="Saturday G.A."/>
            <person name="Hoyt F.H."/>
            <person name="Bruno D.P."/>
            <person name="Ribeiro J.M.C."/>
            <person name="Hinnebusch J."/>
        </authorList>
    </citation>
    <scope>NUCLEOTIDE SEQUENCE</scope>
</reference>
<dbReference type="EMBL" id="GIIL01002982">
    <property type="protein sequence ID" value="NOV46708.1"/>
    <property type="molecule type" value="Transcribed_RNA"/>
</dbReference>
<dbReference type="PANTHER" id="PTHR23241:SF102">
    <property type="entry name" value="LD23009P"/>
    <property type="match status" value="1"/>
</dbReference>
<name>A0A6M2DNT0_XENCH</name>
<keyword evidence="3 5" id="KW-1133">Transmembrane helix</keyword>
<dbReference type="InterPro" id="IPR053009">
    <property type="entry name" value="Xanthocillin_Biosynth-Assoc"/>
</dbReference>
<evidence type="ECO:0000256" key="5">
    <source>
        <dbReference type="SAM" id="Phobius"/>
    </source>
</evidence>